<organism evidence="2 3">
    <name type="scientific">Corynebacterium durum F0235</name>
    <dbReference type="NCBI Taxonomy" id="1035195"/>
    <lineage>
        <taxon>Bacteria</taxon>
        <taxon>Bacillati</taxon>
        <taxon>Actinomycetota</taxon>
        <taxon>Actinomycetes</taxon>
        <taxon>Mycobacteriales</taxon>
        <taxon>Corynebacteriaceae</taxon>
        <taxon>Corynebacterium</taxon>
    </lineage>
</organism>
<keyword evidence="1" id="KW-0812">Transmembrane</keyword>
<name>L1MJT1_9CORY</name>
<keyword evidence="1" id="KW-1133">Transmembrane helix</keyword>
<feature type="transmembrane region" description="Helical" evidence="1">
    <location>
        <begin position="23"/>
        <end position="47"/>
    </location>
</feature>
<dbReference type="STRING" id="1035195.HMPREF9997_00806"/>
<reference evidence="2 3" key="1">
    <citation type="submission" date="2012-05" db="EMBL/GenBank/DDBJ databases">
        <authorList>
            <person name="Weinstock G."/>
            <person name="Sodergren E."/>
            <person name="Lobos E.A."/>
            <person name="Fulton L."/>
            <person name="Fulton R."/>
            <person name="Courtney L."/>
            <person name="Fronick C."/>
            <person name="O'Laughlin M."/>
            <person name="Godfrey J."/>
            <person name="Wilson R.M."/>
            <person name="Miner T."/>
            <person name="Farmer C."/>
            <person name="Delehaunty K."/>
            <person name="Cordes M."/>
            <person name="Minx P."/>
            <person name="Tomlinson C."/>
            <person name="Chen J."/>
            <person name="Wollam A."/>
            <person name="Pepin K.H."/>
            <person name="Bhonagiri V."/>
            <person name="Zhang X."/>
            <person name="Suruliraj S."/>
            <person name="Warren W."/>
            <person name="Mitreva M."/>
            <person name="Mardis E.R."/>
            <person name="Wilson R.K."/>
        </authorList>
    </citation>
    <scope>NUCLEOTIDE SEQUENCE [LARGE SCALE GENOMIC DNA]</scope>
    <source>
        <strain evidence="2 3">F0235</strain>
    </source>
</reference>
<gene>
    <name evidence="2" type="ORF">HMPREF9997_00806</name>
</gene>
<dbReference type="AlphaFoldDB" id="L1MJT1"/>
<protein>
    <submittedName>
        <fullName evidence="2">Uncharacterized protein</fullName>
    </submittedName>
</protein>
<dbReference type="HOGENOM" id="CLU_1522690_0_0_11"/>
<keyword evidence="1" id="KW-0472">Membrane</keyword>
<accession>L1MJT1</accession>
<dbReference type="EMBL" id="AMEM01000013">
    <property type="protein sequence ID" value="EKX91204.1"/>
    <property type="molecule type" value="Genomic_DNA"/>
</dbReference>
<comment type="caution">
    <text evidence="2">The sequence shown here is derived from an EMBL/GenBank/DDBJ whole genome shotgun (WGS) entry which is preliminary data.</text>
</comment>
<evidence type="ECO:0000313" key="3">
    <source>
        <dbReference type="Proteomes" id="UP000010445"/>
    </source>
</evidence>
<evidence type="ECO:0000256" key="1">
    <source>
        <dbReference type="SAM" id="Phobius"/>
    </source>
</evidence>
<keyword evidence="3" id="KW-1185">Reference proteome</keyword>
<dbReference type="Proteomes" id="UP000010445">
    <property type="component" value="Unassembled WGS sequence"/>
</dbReference>
<proteinExistence type="predicted"/>
<evidence type="ECO:0000313" key="2">
    <source>
        <dbReference type="EMBL" id="EKX91204.1"/>
    </source>
</evidence>
<sequence length="176" mass="19902">MMAAFIGSTSFEMASHIIQNENFFGLISLAIFLAVPTLATIVVAFIITGLTLRYVEVNPTGFTFRNKLGRTRNFSFNDVGGYHFRPFVLGKYGPPPGGHLQFIDTTGRQLFEVQIRSTSRPDQVGQYAMFWTLQGRWPQCRNHMDEQVLASYTSDAMISFFKPYSSYTPSQNPHPI</sequence>